<comment type="caution">
    <text evidence="1">The sequence shown here is derived from an EMBL/GenBank/DDBJ whole genome shotgun (WGS) entry which is preliminary data.</text>
</comment>
<proteinExistence type="predicted"/>
<dbReference type="Proteomes" id="UP000796761">
    <property type="component" value="Unassembled WGS sequence"/>
</dbReference>
<protein>
    <submittedName>
        <fullName evidence="1">Uncharacterized protein</fullName>
    </submittedName>
</protein>
<dbReference type="AlphaFoldDB" id="A0A8K1GPR9"/>
<dbReference type="EMBL" id="SWJQ01000110">
    <property type="protein sequence ID" value="TRZ21832.1"/>
    <property type="molecule type" value="Genomic_DNA"/>
</dbReference>
<reference evidence="1" key="1">
    <citation type="submission" date="2019-04" db="EMBL/GenBank/DDBJ databases">
        <title>Genome assembly of Zosterops borbonicus 15179.</title>
        <authorList>
            <person name="Leroy T."/>
            <person name="Anselmetti Y."/>
            <person name="Tilak M.-K."/>
            <person name="Nabholz B."/>
        </authorList>
    </citation>
    <scope>NUCLEOTIDE SEQUENCE</scope>
    <source>
        <strain evidence="1">HGM_15179</strain>
        <tissue evidence="1">Muscle</tissue>
    </source>
</reference>
<organism evidence="1 2">
    <name type="scientific">Zosterops borbonicus</name>
    <dbReference type="NCBI Taxonomy" id="364589"/>
    <lineage>
        <taxon>Eukaryota</taxon>
        <taxon>Metazoa</taxon>
        <taxon>Chordata</taxon>
        <taxon>Craniata</taxon>
        <taxon>Vertebrata</taxon>
        <taxon>Euteleostomi</taxon>
        <taxon>Archelosauria</taxon>
        <taxon>Archosauria</taxon>
        <taxon>Dinosauria</taxon>
        <taxon>Saurischia</taxon>
        <taxon>Theropoda</taxon>
        <taxon>Coelurosauria</taxon>
        <taxon>Aves</taxon>
        <taxon>Neognathae</taxon>
        <taxon>Neoaves</taxon>
        <taxon>Telluraves</taxon>
        <taxon>Australaves</taxon>
        <taxon>Passeriformes</taxon>
        <taxon>Sylvioidea</taxon>
        <taxon>Zosteropidae</taxon>
        <taxon>Zosterops</taxon>
    </lineage>
</organism>
<evidence type="ECO:0000313" key="2">
    <source>
        <dbReference type="Proteomes" id="UP000796761"/>
    </source>
</evidence>
<gene>
    <name evidence="1" type="ORF">HGM15179_005280</name>
</gene>
<keyword evidence="2" id="KW-1185">Reference proteome</keyword>
<sequence length="80" mass="9255">MTDWFTRTNPCLPILQQLLCDGLEGENVKIFTEVKVDNIYCSPNVYQVIAIEEIDLKRDGIDSNDKNDEKNEVINVEYCE</sequence>
<name>A0A8K1GPR9_9PASS</name>
<accession>A0A8K1GPR9</accession>
<evidence type="ECO:0000313" key="1">
    <source>
        <dbReference type="EMBL" id="TRZ21832.1"/>
    </source>
</evidence>